<dbReference type="InterPro" id="IPR014729">
    <property type="entry name" value="Rossmann-like_a/b/a_fold"/>
</dbReference>
<evidence type="ECO:0000256" key="12">
    <source>
        <dbReference type="ARBA" id="ARBA00048258"/>
    </source>
</evidence>
<evidence type="ECO:0000256" key="2">
    <source>
        <dbReference type="ARBA" id="ARBA00004990"/>
    </source>
</evidence>
<evidence type="ECO:0000313" key="17">
    <source>
        <dbReference type="Proteomes" id="UP000291189"/>
    </source>
</evidence>
<organism evidence="16 17">
    <name type="scientific">Nocardioides iriomotensis</name>
    <dbReference type="NCBI Taxonomy" id="715784"/>
    <lineage>
        <taxon>Bacteria</taxon>
        <taxon>Bacillati</taxon>
        <taxon>Actinomycetota</taxon>
        <taxon>Actinomycetes</taxon>
        <taxon>Propionibacteriales</taxon>
        <taxon>Nocardioidaceae</taxon>
        <taxon>Nocardioides</taxon>
    </lineage>
</organism>
<dbReference type="Proteomes" id="UP000291189">
    <property type="component" value="Unassembled WGS sequence"/>
</dbReference>
<dbReference type="OrthoDB" id="9773087at2"/>
<evidence type="ECO:0000256" key="5">
    <source>
        <dbReference type="ARBA" id="ARBA00014155"/>
    </source>
</evidence>
<dbReference type="Gene3D" id="3.30.1300.10">
    <property type="entry name" value="Pantoate-beta-alanine ligase, C-terminal domain"/>
    <property type="match status" value="1"/>
</dbReference>
<feature type="binding site" evidence="15">
    <location>
        <position position="185"/>
    </location>
    <ligand>
        <name>ATP</name>
        <dbReference type="ChEBI" id="CHEBI:30616"/>
    </ligand>
</feature>
<evidence type="ECO:0000256" key="1">
    <source>
        <dbReference type="ARBA" id="ARBA00004496"/>
    </source>
</evidence>
<dbReference type="NCBIfam" id="TIGR00018">
    <property type="entry name" value="panC"/>
    <property type="match status" value="1"/>
</dbReference>
<keyword evidence="10 15" id="KW-0067">ATP-binding</keyword>
<evidence type="ECO:0000256" key="8">
    <source>
        <dbReference type="ARBA" id="ARBA00022655"/>
    </source>
</evidence>
<sequence length="288" mass="30658">MSKGDTPVVARTRHQLHELVADRAEGAKVGLVPTMGALHDGHASLMDEARRRVEDSGRVVVSIFVNPMQFAPGEDLDRYPRTFDADLALCAEHGVDVVFAPSVEEVYPGGEPQVTVEPGPVAAVLEGRVRPGHFRGVLTVVAKLFGLVRPDVAVFGQKDYQQLVLVRRMAADLCMGVEVVGAPTVREDGGLAMSSRNTYLDREQRIAALTLSSALRAAAENADQGPDHALAAARAVLRAAQGVDLDYLVVTGPDLGPAPERGEGRALIAARVGTTRLIDNLPLQLGAR</sequence>
<feature type="binding site" evidence="15">
    <location>
        <begin position="156"/>
        <end position="159"/>
    </location>
    <ligand>
        <name>ATP</name>
        <dbReference type="ChEBI" id="CHEBI:30616"/>
    </ligand>
</feature>
<evidence type="ECO:0000256" key="10">
    <source>
        <dbReference type="ARBA" id="ARBA00022840"/>
    </source>
</evidence>
<comment type="miscellaneous">
    <text evidence="15">The reaction proceeds by a bi uni uni bi ping pong mechanism.</text>
</comment>
<feature type="binding site" evidence="15">
    <location>
        <position position="69"/>
    </location>
    <ligand>
        <name>(R)-pantoate</name>
        <dbReference type="ChEBI" id="CHEBI:15980"/>
    </ligand>
</feature>
<dbReference type="SUPFAM" id="SSF52374">
    <property type="entry name" value="Nucleotidylyl transferase"/>
    <property type="match status" value="1"/>
</dbReference>
<keyword evidence="6 15" id="KW-0963">Cytoplasm</keyword>
<proteinExistence type="inferred from homology"/>
<dbReference type="AlphaFoldDB" id="A0A4Q5J774"/>
<feature type="active site" description="Proton donor" evidence="15">
    <location>
        <position position="42"/>
    </location>
</feature>
<evidence type="ECO:0000313" key="16">
    <source>
        <dbReference type="EMBL" id="RYU14500.1"/>
    </source>
</evidence>
<comment type="caution">
    <text evidence="16">The sequence shown here is derived from an EMBL/GenBank/DDBJ whole genome shotgun (WGS) entry which is preliminary data.</text>
</comment>
<dbReference type="CDD" id="cd00560">
    <property type="entry name" value="PanC"/>
    <property type="match status" value="1"/>
</dbReference>
<comment type="catalytic activity">
    <reaction evidence="12 15">
        <text>(R)-pantoate + beta-alanine + ATP = (R)-pantothenate + AMP + diphosphate + H(+)</text>
        <dbReference type="Rhea" id="RHEA:10912"/>
        <dbReference type="ChEBI" id="CHEBI:15378"/>
        <dbReference type="ChEBI" id="CHEBI:15980"/>
        <dbReference type="ChEBI" id="CHEBI:29032"/>
        <dbReference type="ChEBI" id="CHEBI:30616"/>
        <dbReference type="ChEBI" id="CHEBI:33019"/>
        <dbReference type="ChEBI" id="CHEBI:57966"/>
        <dbReference type="ChEBI" id="CHEBI:456215"/>
        <dbReference type="EC" id="6.3.2.1"/>
    </reaction>
</comment>
<evidence type="ECO:0000256" key="15">
    <source>
        <dbReference type="HAMAP-Rule" id="MF_00158"/>
    </source>
</evidence>
<evidence type="ECO:0000256" key="11">
    <source>
        <dbReference type="ARBA" id="ARBA00032806"/>
    </source>
</evidence>
<dbReference type="UniPathway" id="UPA00028">
    <property type="reaction ID" value="UER00005"/>
</dbReference>
<dbReference type="HAMAP" id="MF_00158">
    <property type="entry name" value="PanC"/>
    <property type="match status" value="1"/>
</dbReference>
<dbReference type="PANTHER" id="PTHR21299">
    <property type="entry name" value="CYTIDYLATE KINASE/PANTOATE-BETA-ALANINE LIGASE"/>
    <property type="match status" value="1"/>
</dbReference>
<dbReference type="InterPro" id="IPR042176">
    <property type="entry name" value="Pantoate_ligase_C"/>
</dbReference>
<dbReference type="GO" id="GO:0005829">
    <property type="term" value="C:cytosol"/>
    <property type="evidence" value="ECO:0007669"/>
    <property type="project" value="TreeGrafter"/>
</dbReference>
<dbReference type="GO" id="GO:0005524">
    <property type="term" value="F:ATP binding"/>
    <property type="evidence" value="ECO:0007669"/>
    <property type="project" value="UniProtKB-KW"/>
</dbReference>
<keyword evidence="9 15" id="KW-0547">Nucleotide-binding</keyword>
<dbReference type="EC" id="6.3.2.1" evidence="4 15"/>
<feature type="binding site" evidence="15">
    <location>
        <begin position="35"/>
        <end position="42"/>
    </location>
    <ligand>
        <name>ATP</name>
        <dbReference type="ChEBI" id="CHEBI:30616"/>
    </ligand>
</feature>
<comment type="subunit">
    <text evidence="15">Homodimer.</text>
</comment>
<dbReference type="GO" id="GO:0004592">
    <property type="term" value="F:pantoate-beta-alanine ligase activity"/>
    <property type="evidence" value="ECO:0007669"/>
    <property type="project" value="UniProtKB-UniRule"/>
</dbReference>
<keyword evidence="8 15" id="KW-0566">Pantothenate biosynthesis</keyword>
<dbReference type="RefSeq" id="WP_129985384.1">
    <property type="nucleotide sequence ID" value="NZ_SDPU01000010.1"/>
</dbReference>
<evidence type="ECO:0000256" key="7">
    <source>
        <dbReference type="ARBA" id="ARBA00022598"/>
    </source>
</evidence>
<dbReference type="FunFam" id="3.40.50.620:FF:000114">
    <property type="entry name" value="Pantothenate synthetase"/>
    <property type="match status" value="1"/>
</dbReference>
<comment type="subcellular location">
    <subcellularLocation>
        <location evidence="1 15">Cytoplasm</location>
    </subcellularLocation>
</comment>
<evidence type="ECO:0000256" key="14">
    <source>
        <dbReference type="ARBA" id="ARBA00077433"/>
    </source>
</evidence>
<evidence type="ECO:0000256" key="3">
    <source>
        <dbReference type="ARBA" id="ARBA00009256"/>
    </source>
</evidence>
<evidence type="ECO:0000256" key="6">
    <source>
        <dbReference type="ARBA" id="ARBA00022490"/>
    </source>
</evidence>
<comment type="function">
    <text evidence="13 15">Catalyzes the condensation of pantoate with beta-alanine in an ATP-dependent reaction via a pantoyl-adenylate intermediate.</text>
</comment>
<reference evidence="16 17" key="1">
    <citation type="submission" date="2019-01" db="EMBL/GenBank/DDBJ databases">
        <title>Nocardioides guangzhouensis sp. nov., an actinobacterium isolated from soil.</title>
        <authorList>
            <person name="Fu Y."/>
            <person name="Cai Y."/>
            <person name="Lin Z."/>
            <person name="Chen P."/>
        </authorList>
    </citation>
    <scope>NUCLEOTIDE SEQUENCE [LARGE SCALE GENOMIC DNA]</scope>
    <source>
        <strain evidence="16 17">NBRC 105384</strain>
    </source>
</reference>
<name>A0A4Q5J774_9ACTN</name>
<accession>A0A4Q5J774</accession>
<evidence type="ECO:0000256" key="9">
    <source>
        <dbReference type="ARBA" id="ARBA00022741"/>
    </source>
</evidence>
<comment type="similarity">
    <text evidence="3 15">Belongs to the pantothenate synthetase family.</text>
</comment>
<feature type="binding site" evidence="15">
    <location>
        <position position="69"/>
    </location>
    <ligand>
        <name>beta-alanine</name>
        <dbReference type="ChEBI" id="CHEBI:57966"/>
    </ligand>
</feature>
<dbReference type="EMBL" id="SDPU01000010">
    <property type="protein sequence ID" value="RYU14500.1"/>
    <property type="molecule type" value="Genomic_DNA"/>
</dbReference>
<dbReference type="Pfam" id="PF02569">
    <property type="entry name" value="Pantoate_ligase"/>
    <property type="match status" value="1"/>
</dbReference>
<dbReference type="GO" id="GO:0015940">
    <property type="term" value="P:pantothenate biosynthetic process"/>
    <property type="evidence" value="ECO:0007669"/>
    <property type="project" value="UniProtKB-UniRule"/>
</dbReference>
<protein>
    <recommendedName>
        <fullName evidence="5 15">Pantothenate synthetase</fullName>
        <shortName evidence="15">PS</shortName>
        <ecNumber evidence="4 15">6.3.2.1</ecNumber>
    </recommendedName>
    <alternativeName>
        <fullName evidence="14 15">Pantoate--beta-alanine ligase</fullName>
    </alternativeName>
    <alternativeName>
        <fullName evidence="11 15">Pantoate-activating enzyme</fullName>
    </alternativeName>
</protein>
<gene>
    <name evidence="15" type="primary">panC</name>
    <name evidence="16" type="ORF">ETU37_02935</name>
</gene>
<evidence type="ECO:0000256" key="4">
    <source>
        <dbReference type="ARBA" id="ARBA00012219"/>
    </source>
</evidence>
<comment type="pathway">
    <text evidence="2 15">Cofactor biosynthesis; (R)-pantothenate biosynthesis; (R)-pantothenate from (R)-pantoate and beta-alanine: step 1/1.</text>
</comment>
<dbReference type="PANTHER" id="PTHR21299:SF1">
    <property type="entry name" value="PANTOATE--BETA-ALANINE LIGASE"/>
    <property type="match status" value="1"/>
</dbReference>
<feature type="binding site" evidence="15">
    <location>
        <position position="162"/>
    </location>
    <ligand>
        <name>(R)-pantoate</name>
        <dbReference type="ChEBI" id="CHEBI:15980"/>
    </ligand>
</feature>
<keyword evidence="7 15" id="KW-0436">Ligase</keyword>
<feature type="binding site" evidence="15">
    <location>
        <begin position="193"/>
        <end position="196"/>
    </location>
    <ligand>
        <name>ATP</name>
        <dbReference type="ChEBI" id="CHEBI:30616"/>
    </ligand>
</feature>
<dbReference type="Gene3D" id="3.40.50.620">
    <property type="entry name" value="HUPs"/>
    <property type="match status" value="1"/>
</dbReference>
<keyword evidence="17" id="KW-1185">Reference proteome</keyword>
<evidence type="ECO:0000256" key="13">
    <source>
        <dbReference type="ARBA" id="ARBA00055042"/>
    </source>
</evidence>
<dbReference type="InterPro" id="IPR003721">
    <property type="entry name" value="Pantoate_ligase"/>
</dbReference>